<feature type="domain" description="Nephrocystin 3-like N-terminal" evidence="4">
    <location>
        <begin position="261"/>
        <end position="427"/>
    </location>
</feature>
<feature type="region of interest" description="Disordered" evidence="2">
    <location>
        <begin position="746"/>
        <end position="800"/>
    </location>
</feature>
<evidence type="ECO:0000313" key="7">
    <source>
        <dbReference type="Proteomes" id="UP001166286"/>
    </source>
</evidence>
<dbReference type="Proteomes" id="UP001166286">
    <property type="component" value="Unassembled WGS sequence"/>
</dbReference>
<dbReference type="Pfam" id="PF24883">
    <property type="entry name" value="NPHP3_N"/>
    <property type="match status" value="1"/>
</dbReference>
<feature type="signal peptide" evidence="3">
    <location>
        <begin position="1"/>
        <end position="17"/>
    </location>
</feature>
<dbReference type="Gene3D" id="3.40.50.300">
    <property type="entry name" value="P-loop containing nucleotide triphosphate hydrolases"/>
    <property type="match status" value="1"/>
</dbReference>
<keyword evidence="7" id="KW-1185">Reference proteome</keyword>
<evidence type="ECO:0000256" key="2">
    <source>
        <dbReference type="SAM" id="MobiDB-lite"/>
    </source>
</evidence>
<dbReference type="PANTHER" id="PTHR10039:SF5">
    <property type="entry name" value="NACHT DOMAIN-CONTAINING PROTEIN"/>
    <property type="match status" value="1"/>
</dbReference>
<evidence type="ECO:0000313" key="6">
    <source>
        <dbReference type="EMBL" id="KAK0507072.1"/>
    </source>
</evidence>
<dbReference type="Pfam" id="PF25053">
    <property type="entry name" value="DUF7791"/>
    <property type="match status" value="2"/>
</dbReference>
<feature type="region of interest" description="Disordered" evidence="2">
    <location>
        <begin position="1128"/>
        <end position="1151"/>
    </location>
</feature>
<keyword evidence="3" id="KW-0732">Signal</keyword>
<proteinExistence type="predicted"/>
<gene>
    <name evidence="6" type="ORF">JMJ35_010530</name>
</gene>
<comment type="caution">
    <text evidence="6">The sequence shown here is derived from an EMBL/GenBank/DDBJ whole genome shotgun (WGS) entry which is preliminary data.</text>
</comment>
<feature type="domain" description="DUF7791" evidence="5">
    <location>
        <begin position="797"/>
        <end position="854"/>
    </location>
</feature>
<feature type="chain" id="PRO_5041323749" description="NACHT domain-containing protein" evidence="3">
    <location>
        <begin position="18"/>
        <end position="1151"/>
    </location>
</feature>
<organism evidence="6 7">
    <name type="scientific">Cladonia borealis</name>
    <dbReference type="NCBI Taxonomy" id="184061"/>
    <lineage>
        <taxon>Eukaryota</taxon>
        <taxon>Fungi</taxon>
        <taxon>Dikarya</taxon>
        <taxon>Ascomycota</taxon>
        <taxon>Pezizomycotina</taxon>
        <taxon>Lecanoromycetes</taxon>
        <taxon>OSLEUM clade</taxon>
        <taxon>Lecanoromycetidae</taxon>
        <taxon>Lecanorales</taxon>
        <taxon>Lecanorineae</taxon>
        <taxon>Cladoniaceae</taxon>
        <taxon>Cladonia</taxon>
    </lineage>
</organism>
<dbReference type="SUPFAM" id="SSF52540">
    <property type="entry name" value="P-loop containing nucleoside triphosphate hydrolases"/>
    <property type="match status" value="1"/>
</dbReference>
<evidence type="ECO:0000259" key="4">
    <source>
        <dbReference type="Pfam" id="PF24883"/>
    </source>
</evidence>
<evidence type="ECO:0000256" key="1">
    <source>
        <dbReference type="ARBA" id="ARBA00022737"/>
    </source>
</evidence>
<protein>
    <recommendedName>
        <fullName evidence="8">NACHT domain-containing protein</fullName>
    </recommendedName>
</protein>
<feature type="region of interest" description="Disordered" evidence="2">
    <location>
        <begin position="639"/>
        <end position="731"/>
    </location>
</feature>
<feature type="compositionally biased region" description="Basic and acidic residues" evidence="2">
    <location>
        <begin position="784"/>
        <end position="796"/>
    </location>
</feature>
<dbReference type="InterPro" id="IPR056693">
    <property type="entry name" value="DUF7791"/>
</dbReference>
<dbReference type="InterPro" id="IPR056884">
    <property type="entry name" value="NPHP3-like_N"/>
</dbReference>
<name>A0AA39UXA0_9LECA</name>
<reference evidence="6" key="1">
    <citation type="submission" date="2023-03" db="EMBL/GenBank/DDBJ databases">
        <title>Complete genome of Cladonia borealis.</title>
        <authorList>
            <person name="Park H."/>
        </authorList>
    </citation>
    <scope>NUCLEOTIDE SEQUENCE</scope>
    <source>
        <strain evidence="6">ANT050790</strain>
    </source>
</reference>
<evidence type="ECO:0008006" key="8">
    <source>
        <dbReference type="Google" id="ProtNLM"/>
    </source>
</evidence>
<evidence type="ECO:0000259" key="5">
    <source>
        <dbReference type="Pfam" id="PF25053"/>
    </source>
</evidence>
<accession>A0AA39UXA0</accession>
<feature type="compositionally biased region" description="Basic and acidic residues" evidence="2">
    <location>
        <begin position="667"/>
        <end position="687"/>
    </location>
</feature>
<evidence type="ECO:0000256" key="3">
    <source>
        <dbReference type="SAM" id="SignalP"/>
    </source>
</evidence>
<dbReference type="EMBL" id="JAFEKC020000025">
    <property type="protein sequence ID" value="KAK0507072.1"/>
    <property type="molecule type" value="Genomic_DNA"/>
</dbReference>
<keyword evidence="1" id="KW-0677">Repeat</keyword>
<dbReference type="PANTHER" id="PTHR10039">
    <property type="entry name" value="AMELOGENIN"/>
    <property type="match status" value="1"/>
</dbReference>
<dbReference type="InterPro" id="IPR027417">
    <property type="entry name" value="P-loop_NTPase"/>
</dbReference>
<feature type="domain" description="DUF7791" evidence="5">
    <location>
        <begin position="536"/>
        <end position="614"/>
    </location>
</feature>
<dbReference type="AlphaFoldDB" id="A0AA39UXA0"/>
<sequence length="1151" mass="130826">MPLGALTALSLSTAVIQFLDFAAKLISKGYKIHHAAEGTLLEYSELDTSARKVVQLSNLVVESYDSALQEDSYGTGGSIPMDSEAQLKDICRSCNETAEKLVTALERLKSPEKRSKWRSFRQAFKSLWGKTRVDALKNELDSKRNVLNTTLIVSLKYNLQDVKKVLQSKHTNFAWQRKLVEDVDRNELRSDKAGDIARFGHHLSQAALIRANWQLEAQILRQLDFQDRSDRSDRISKAHQDSFQWIYASSSNLRKSNLEFKSLADWLESDDSLYWITGKPGSGKSTLMKFITTDRRTGQHLQVWSRDRPLVIASFYFWNSGSEIQMNEVGMLRTLLYEALTQWPQRIAELFPRRWATSKFIGADTNPWTVPELRSALNAFVRGCAGVRNLCLFVDGLDECSYEHERLVGLFTPYLHLTGVKCCLASRPWPVFQDAFCKRASLMLQDLTFNDIHRFAKDKLCSSRGFAMLEANEPQYASELVLRIAQKASGVYLWVRLVVDSLITGLSNCDRILDLEKRLEEIPADLEELYEKILRSIEKRYAGHASQFFQLIRESHGTATALTMYFADEEDGSMANDTNFQPLSDEEKTMKYEIVKKRLTSRCKGFLEIPNDVDMVIDESLALPSRPASPLHSISSWKSDYGGQESFDESETYQSSRHISAKRFGHPRREPRSEPYQEPHRSIHRDSPLLPPRPSRSIHRDSPLLPPRRTSRMMNSNSERAEGSDESGTYQSSCYMPARRFVHPHRELSRLPQFSRRPRPQTASSVDRPSIIPVSLPDDSIDTSSKDDGRQGETRPRKNVNSADLKVAYLHRTARDFLEKPDIWSSIMADSPEGFHVQKALLRAFILTLKTSQLNDPITVGNLITQCLQYTATVELRFQSVPLKEMEEIMGASTDLCKRTALQCADHIENEMVIQISKRGEPALLSVAAQYSLQSFIQKKLEDGAVVLPGQPNRPLLDCVVGNYRNFPSLCERTDSKEDRVIDLAFIRRLLDLGHNPNESSSGDTPWERVLLEIRKIASEETSPEKRKRLLLHWAKIIDEFVKHDADPYANKNGPSANSIREAFGHDLPKIARAFEETMSKSQRAWSRLGKFLTKSPKAYQDVTPLFRQIQLENAQLPGLTHSEHFRAPAAGRSSGKGGLLDSLKRFESAK</sequence>